<evidence type="ECO:0000256" key="2">
    <source>
        <dbReference type="SAM" id="Phobius"/>
    </source>
</evidence>
<gene>
    <name evidence="3" type="ORF">IAR55_002360</name>
</gene>
<keyword evidence="2" id="KW-1133">Transmembrane helix</keyword>
<comment type="caution">
    <text evidence="3">The sequence shown here is derived from an EMBL/GenBank/DDBJ whole genome shotgun (WGS) entry which is preliminary data.</text>
</comment>
<feature type="transmembrane region" description="Helical" evidence="2">
    <location>
        <begin position="193"/>
        <end position="210"/>
    </location>
</feature>
<keyword evidence="2" id="KW-0812">Transmembrane</keyword>
<feature type="region of interest" description="Disordered" evidence="1">
    <location>
        <begin position="298"/>
        <end position="325"/>
    </location>
</feature>
<organism evidence="3 4">
    <name type="scientific">Kwoniella newhampshirensis</name>
    <dbReference type="NCBI Taxonomy" id="1651941"/>
    <lineage>
        <taxon>Eukaryota</taxon>
        <taxon>Fungi</taxon>
        <taxon>Dikarya</taxon>
        <taxon>Basidiomycota</taxon>
        <taxon>Agaricomycotina</taxon>
        <taxon>Tremellomycetes</taxon>
        <taxon>Tremellales</taxon>
        <taxon>Cryptococcaceae</taxon>
        <taxon>Kwoniella</taxon>
    </lineage>
</organism>
<dbReference type="RefSeq" id="XP_066804163.1">
    <property type="nucleotide sequence ID" value="XM_066945474.1"/>
</dbReference>
<evidence type="ECO:0000313" key="4">
    <source>
        <dbReference type="Proteomes" id="UP001388673"/>
    </source>
</evidence>
<dbReference type="Proteomes" id="UP001388673">
    <property type="component" value="Unassembled WGS sequence"/>
</dbReference>
<feature type="transmembrane region" description="Helical" evidence="2">
    <location>
        <begin position="222"/>
        <end position="242"/>
    </location>
</feature>
<keyword evidence="4" id="KW-1185">Reference proteome</keyword>
<proteinExistence type="predicted"/>
<accession>A0AAW0Z139</accession>
<reference evidence="3 4" key="1">
    <citation type="journal article" date="2024" name="bioRxiv">
        <title>Comparative genomics of Cryptococcus and Kwoniella reveals pathogenesis evolution and contrasting karyotype dynamics via intercentromeric recombination or chromosome fusion.</title>
        <authorList>
            <person name="Coelho M.A."/>
            <person name="David-Palma M."/>
            <person name="Shea T."/>
            <person name="Bowers K."/>
            <person name="McGinley-Smith S."/>
            <person name="Mohammad A.W."/>
            <person name="Gnirke A."/>
            <person name="Yurkov A.M."/>
            <person name="Nowrousian M."/>
            <person name="Sun S."/>
            <person name="Cuomo C.A."/>
            <person name="Heitman J."/>
        </authorList>
    </citation>
    <scope>NUCLEOTIDE SEQUENCE [LARGE SCALE GENOMIC DNA]</scope>
    <source>
        <strain evidence="3 4">CBS 13917</strain>
    </source>
</reference>
<dbReference type="EMBL" id="JBCAWK010000004">
    <property type="protein sequence ID" value="KAK8861538.1"/>
    <property type="molecule type" value="Genomic_DNA"/>
</dbReference>
<evidence type="ECO:0000313" key="3">
    <source>
        <dbReference type="EMBL" id="KAK8861538.1"/>
    </source>
</evidence>
<feature type="compositionally biased region" description="Acidic residues" evidence="1">
    <location>
        <begin position="307"/>
        <end position="325"/>
    </location>
</feature>
<dbReference type="KEGG" id="kne:92179619"/>
<evidence type="ECO:0000256" key="1">
    <source>
        <dbReference type="SAM" id="MobiDB-lite"/>
    </source>
</evidence>
<name>A0AAW0Z139_9TREE</name>
<protein>
    <submittedName>
        <fullName evidence="3">Uncharacterized protein</fullName>
    </submittedName>
</protein>
<sequence>MSLTDPSLCPPYLTEPIHTMLDFLWTRPIPIIQPHGAPYDMAAEVLSGVLESIEEEEEDGAKEEEVGVVDFGGAAGRGSGGPALAVERKINQHRQSISKRPIRFVLTNSTSWTTSSSSPSPPSASSSSVLYIPESVDARHATASQAIIRGQRHLRTFFSTFHQFGEDSARRVMVDAFEGAEGMCIFELQQSDLASLLMVALLGPLSWLLLPFQRPTWTTLFFTYIVPIIPLLLVLDGILSVYRSRSIPHLLRLVNLASLNFHLEGGGGKEEFDWKWEYGKKRHTWPFGQMVWVVGRRDRRGDRGGEGESESDEDLGVEEGVEDLI</sequence>
<keyword evidence="2" id="KW-0472">Membrane</keyword>
<dbReference type="AlphaFoldDB" id="A0AAW0Z139"/>
<dbReference type="GeneID" id="92179619"/>